<evidence type="ECO:0000313" key="1">
    <source>
        <dbReference type="EMBL" id="AKD43686.1"/>
    </source>
</evidence>
<keyword evidence="1" id="KW-0614">Plasmid</keyword>
<reference evidence="1" key="1">
    <citation type="submission" date="2015-02" db="EMBL/GenBank/DDBJ databases">
        <title>Sequence analysis of the plasmid encoding blaPER-1 from Vibrio parahaemolyticus.</title>
        <authorList>
            <person name="Li R."/>
            <person name="Chen S."/>
        </authorList>
    </citation>
    <scope>NUCLEOTIDE SEQUENCE</scope>
    <source>
        <strain evidence="1">2011VPH2</strain>
        <plasmid evidence="1">pVPH2</plasmid>
    </source>
</reference>
<accession>A0A162CDP4</accession>
<dbReference type="EMBL" id="KP791968">
    <property type="protein sequence ID" value="AKD43686.1"/>
    <property type="molecule type" value="Genomic_DNA"/>
</dbReference>
<name>A0A162CDP4_VIBPH</name>
<sequence length="76" mass="8793">MPVSKDKIQARLTQVDQSVKSSWASSIGLKPTYEHKQILVKNRITSVQYHLVRTLRAILFYADMRWCSETVSKRVA</sequence>
<dbReference type="AlphaFoldDB" id="A0A162CDP4"/>
<protein>
    <submittedName>
        <fullName evidence="1">Uncharacterized protein</fullName>
    </submittedName>
</protein>
<geneLocation type="plasmid" evidence="1">
    <name>pVPH2</name>
</geneLocation>
<organism evidence="1">
    <name type="scientific">Vibrio parahaemolyticus</name>
    <dbReference type="NCBI Taxonomy" id="670"/>
    <lineage>
        <taxon>Bacteria</taxon>
        <taxon>Pseudomonadati</taxon>
        <taxon>Pseudomonadota</taxon>
        <taxon>Gammaproteobacteria</taxon>
        <taxon>Vibrionales</taxon>
        <taxon>Vibrionaceae</taxon>
        <taxon>Vibrio</taxon>
    </lineage>
</organism>
<proteinExistence type="predicted"/>